<evidence type="ECO:0000259" key="1">
    <source>
        <dbReference type="Pfam" id="PF13338"/>
    </source>
</evidence>
<dbReference type="AlphaFoldDB" id="A0A7X5KNC6"/>
<protein>
    <submittedName>
        <fullName evidence="2">Abortive phage infection protein</fullName>
    </submittedName>
</protein>
<name>A0A7X5KNC6_9FIRM</name>
<comment type="caution">
    <text evidence="2">The sequence shown here is derived from an EMBL/GenBank/DDBJ whole genome shotgun (WGS) entry which is preliminary data.</text>
</comment>
<dbReference type="EMBL" id="JAAEEH010000023">
    <property type="protein sequence ID" value="NDL67889.1"/>
    <property type="molecule type" value="Genomic_DNA"/>
</dbReference>
<evidence type="ECO:0000313" key="3">
    <source>
        <dbReference type="Proteomes" id="UP000461585"/>
    </source>
</evidence>
<organism evidence="2 3">
    <name type="scientific">Anaerotalea alkaliphila</name>
    <dbReference type="NCBI Taxonomy" id="2662126"/>
    <lineage>
        <taxon>Bacteria</taxon>
        <taxon>Bacillati</taxon>
        <taxon>Bacillota</taxon>
        <taxon>Clostridia</taxon>
        <taxon>Eubacteriales</taxon>
        <taxon>Anaerotalea</taxon>
    </lineage>
</organism>
<feature type="domain" description="AbiEi antitoxin N-terminal" evidence="1">
    <location>
        <begin position="6"/>
        <end position="53"/>
    </location>
</feature>
<dbReference type="InterPro" id="IPR025159">
    <property type="entry name" value="AbiEi_N"/>
</dbReference>
<evidence type="ECO:0000313" key="2">
    <source>
        <dbReference type="EMBL" id="NDL67889.1"/>
    </source>
</evidence>
<keyword evidence="3" id="KW-1185">Reference proteome</keyword>
<proteinExistence type="predicted"/>
<dbReference type="Proteomes" id="UP000461585">
    <property type="component" value="Unassembled WGS sequence"/>
</dbReference>
<sequence length="197" mass="23052">MTGMDKLKNLIEEHDGIISSKLVEENNIHREYLRQMVLNGELERAARGVYILPEVLEDEMLILQLKNTRIIYSHESALLLHDLTDRVPFQHVATVPYGYNPTRLKAEGLLVHTVKKDLIDVGICSKKTIFGNEVKTYDVERTICDIFKDRNNQDIEIVLDALKRYFRRKDRDLNKLMKYAELLKIKNILMPYLRALI</sequence>
<reference evidence="2 3" key="1">
    <citation type="submission" date="2020-01" db="EMBL/GenBank/DDBJ databases">
        <title>Anaeroalcalibacter tamaniensis gen. nov., sp. nov., moderately halophilic strictly anaerobic fermenter bacterium from mud volcano of Taman peninsula.</title>
        <authorList>
            <person name="Frolova A."/>
            <person name="Merkel A.Y."/>
            <person name="Slobodkin A.I."/>
        </authorList>
    </citation>
    <scope>NUCLEOTIDE SEQUENCE [LARGE SCALE GENOMIC DNA]</scope>
    <source>
        <strain evidence="2 3">F-3ap</strain>
    </source>
</reference>
<accession>A0A7X5KNC6</accession>
<gene>
    <name evidence="2" type="ORF">GXN74_09070</name>
</gene>
<dbReference type="Pfam" id="PF13338">
    <property type="entry name" value="AbiEi_4"/>
    <property type="match status" value="1"/>
</dbReference>
<dbReference type="RefSeq" id="WP_162370616.1">
    <property type="nucleotide sequence ID" value="NZ_JAAEEH010000023.1"/>
</dbReference>